<dbReference type="SUPFAM" id="SSF49299">
    <property type="entry name" value="PKD domain"/>
    <property type="match status" value="1"/>
</dbReference>
<reference evidence="4 5" key="1">
    <citation type="submission" date="2019-06" db="EMBL/GenBank/DDBJ databases">
        <title>Draft genome sequence of Methanolobus vulcani B1d.</title>
        <authorList>
            <person name="Creighbaum A.J."/>
            <person name="Ticak T."/>
            <person name="Hariraju D."/>
            <person name="Arivett B.A."/>
            <person name="Ferguson D.J.Jr."/>
        </authorList>
    </citation>
    <scope>NUCLEOTIDE SEQUENCE [LARGE SCALE GENOMIC DNA]</scope>
    <source>
        <strain evidence="4 5">B1d</strain>
    </source>
</reference>
<comment type="caution">
    <text evidence="4">The sequence shown here is derived from an EMBL/GenBank/DDBJ whole genome shotgun (WGS) entry which is preliminary data.</text>
</comment>
<dbReference type="Proteomes" id="UP000319335">
    <property type="component" value="Unassembled WGS sequence"/>
</dbReference>
<dbReference type="InterPro" id="IPR011050">
    <property type="entry name" value="Pectin_lyase_fold/virulence"/>
</dbReference>
<dbReference type="CDD" id="cd14254">
    <property type="entry name" value="Dockerin_II"/>
    <property type="match status" value="1"/>
</dbReference>
<protein>
    <recommendedName>
        <fullName evidence="1">Probable pectate lyase C</fullName>
    </recommendedName>
</protein>
<keyword evidence="5" id="KW-1185">Reference proteome</keyword>
<dbReference type="PROSITE" id="PS50093">
    <property type="entry name" value="PKD"/>
    <property type="match status" value="1"/>
</dbReference>
<dbReference type="Pfam" id="PF17957">
    <property type="entry name" value="Big_7"/>
    <property type="match status" value="1"/>
</dbReference>
<dbReference type="GO" id="GO:0000272">
    <property type="term" value="P:polysaccharide catabolic process"/>
    <property type="evidence" value="ECO:0007669"/>
    <property type="project" value="InterPro"/>
</dbReference>
<dbReference type="InterPro" id="IPR013783">
    <property type="entry name" value="Ig-like_fold"/>
</dbReference>
<proteinExistence type="predicted"/>
<feature type="domain" description="PKD" evidence="2">
    <location>
        <begin position="475"/>
        <end position="559"/>
    </location>
</feature>
<dbReference type="InterPro" id="IPR012334">
    <property type="entry name" value="Pectin_lyas_fold"/>
</dbReference>
<evidence type="ECO:0000313" key="4">
    <source>
        <dbReference type="EMBL" id="TQD27268.1"/>
    </source>
</evidence>
<dbReference type="InterPro" id="IPR008965">
    <property type="entry name" value="CBM2/CBM3_carb-bd_dom_sf"/>
</dbReference>
<dbReference type="Pfam" id="PF00404">
    <property type="entry name" value="Dockerin_1"/>
    <property type="match status" value="1"/>
</dbReference>
<dbReference type="SUPFAM" id="SSF49313">
    <property type="entry name" value="Cadherin-like"/>
    <property type="match status" value="1"/>
</dbReference>
<dbReference type="SUPFAM" id="SSF63446">
    <property type="entry name" value="Type I dockerin domain"/>
    <property type="match status" value="1"/>
</dbReference>
<gene>
    <name evidence="4" type="ORF">FKV42_03320</name>
</gene>
<dbReference type="InterPro" id="IPR018247">
    <property type="entry name" value="EF_Hand_1_Ca_BS"/>
</dbReference>
<dbReference type="Gene3D" id="2.60.40.10">
    <property type="entry name" value="Immunoglobulins"/>
    <property type="match status" value="2"/>
</dbReference>
<dbReference type="SUPFAM" id="SSF49384">
    <property type="entry name" value="Carbohydrate-binding domain"/>
    <property type="match status" value="1"/>
</dbReference>
<dbReference type="Gene3D" id="2.160.20.10">
    <property type="entry name" value="Single-stranded right-handed beta-helix, Pectin lyase-like"/>
    <property type="match status" value="1"/>
</dbReference>
<dbReference type="PROSITE" id="PS00018">
    <property type="entry name" value="EF_HAND_1"/>
    <property type="match status" value="1"/>
</dbReference>
<evidence type="ECO:0000259" key="2">
    <source>
        <dbReference type="PROSITE" id="PS50093"/>
    </source>
</evidence>
<dbReference type="AlphaFoldDB" id="A0A7Z8P2X6"/>
<dbReference type="InterPro" id="IPR002105">
    <property type="entry name" value="Dockerin_1_rpt"/>
</dbReference>
<evidence type="ECO:0000256" key="1">
    <source>
        <dbReference type="ARBA" id="ARBA00016512"/>
    </source>
</evidence>
<dbReference type="SUPFAM" id="SSF51126">
    <property type="entry name" value="Pectin lyase-like"/>
    <property type="match status" value="2"/>
</dbReference>
<dbReference type="Gene3D" id="2.60.40.680">
    <property type="match status" value="1"/>
</dbReference>
<dbReference type="EMBL" id="VIAQ01000009">
    <property type="protein sequence ID" value="TQD27268.1"/>
    <property type="molecule type" value="Genomic_DNA"/>
</dbReference>
<dbReference type="InterPro" id="IPR036439">
    <property type="entry name" value="Dockerin_dom_sf"/>
</dbReference>
<dbReference type="Pfam" id="PF17963">
    <property type="entry name" value="Big_9"/>
    <property type="match status" value="1"/>
</dbReference>
<sequence length="933" mass="100605">MAGSINSWGVSLYADEIGASISNTLFSNNFRGISIDEDNVRMINCEVYNSSDKGITIAYGQPVNNLWMENVESHLSPYGNAINVKYWSTGGLRNSTLVDVTAHHANGSLIHLASARNVSLIRVKTYDSGWYDEEAEWQNGAGVPPASKPINNEGVHSGLDLHTEVQNIYVEDFEAWHVENALYVHNTGKDVTVNNASVHDSFGGFNVQAGNNNVTLNNCEAYNIGFGSYYDGAGFNIHSSKNITISNSEVFGTNHGIRLIPYDWGDSRYGDNVENITLINNHFHDQLSLSYISFVLVQPTVYFDNIEIIDQQEAEYELRHLVYVTPLHPINVLVKYTSGKVFEINNMWSSISSDGSLLSITLSEHSLVTSYDLFVKPTSYDVDVIVKEFDTSKPIGNNLVEFIASSTEGNNVDFTIGDLQPYATYMVKMDGYDFSEVVADEEGLISFSNDIWSEHTFTLIQTSESSIPISSSTSLSFTPSATSLTATSGESTTFSVDTSQEFTSAVWSFDDEEVESGTTEHVEAWATAGTHTVTFEGTAAAGTISRSWTVVVSAAAESEYSSISISPSTTTVVPGESFSLDVYIDPTQAITGSQFDLQYSQLASISTVNEGDLFSASGLSTTFQYDSIDNAAGFLDNVYAAIVGSGSITSPDVMATIGMVAGSSSGILDIELANVILSDANSNPAEYNVSNATILIDTAPQFTSLSSQTVEEEQSLSFTAIATDADSDDLTYTATSLPSGATFNDGSFSWTPSEGAAGSYVASFEVTDGYLTDTVNVSITVTSMNHIPEITLFEPADGSIFEEGSTIDVNVAVTDVDGDSLSYIIEIDGVEVSTSASYSWTTDYESAGTHTIKVTVSDGTDDVSSSGTITITDLQPRWDVNEDGTVNVLDITLVGQNYGKTYTEALPRWDVNQDGTVNIQDLSIVSGHFGEII</sequence>
<name>A0A7Z8P2X6_9EURY</name>
<dbReference type="InterPro" id="IPR006626">
    <property type="entry name" value="PbH1"/>
</dbReference>
<dbReference type="InterPro" id="IPR035986">
    <property type="entry name" value="PKD_dom_sf"/>
</dbReference>
<dbReference type="GO" id="GO:0004553">
    <property type="term" value="F:hydrolase activity, hydrolyzing O-glycosyl compounds"/>
    <property type="evidence" value="ECO:0007669"/>
    <property type="project" value="InterPro"/>
</dbReference>
<dbReference type="InterPro" id="IPR015919">
    <property type="entry name" value="Cadherin-like_sf"/>
</dbReference>
<dbReference type="PROSITE" id="PS51766">
    <property type="entry name" value="DOCKERIN"/>
    <property type="match status" value="1"/>
</dbReference>
<dbReference type="SMART" id="SM00710">
    <property type="entry name" value="PbH1"/>
    <property type="match status" value="7"/>
</dbReference>
<dbReference type="GO" id="GO:0030246">
    <property type="term" value="F:carbohydrate binding"/>
    <property type="evidence" value="ECO:0007669"/>
    <property type="project" value="InterPro"/>
</dbReference>
<dbReference type="InterPro" id="IPR000601">
    <property type="entry name" value="PKD_dom"/>
</dbReference>
<dbReference type="GO" id="GO:0005509">
    <property type="term" value="F:calcium ion binding"/>
    <property type="evidence" value="ECO:0007669"/>
    <property type="project" value="InterPro"/>
</dbReference>
<accession>A0A7Z8P2X6</accession>
<feature type="domain" description="Dockerin" evidence="3">
    <location>
        <begin position="873"/>
        <end position="933"/>
    </location>
</feature>
<evidence type="ECO:0000313" key="5">
    <source>
        <dbReference type="Proteomes" id="UP000319335"/>
    </source>
</evidence>
<evidence type="ECO:0000259" key="3">
    <source>
        <dbReference type="PROSITE" id="PS51766"/>
    </source>
</evidence>
<dbReference type="GO" id="GO:0016020">
    <property type="term" value="C:membrane"/>
    <property type="evidence" value="ECO:0007669"/>
    <property type="project" value="InterPro"/>
</dbReference>
<dbReference type="Gene3D" id="1.10.1330.10">
    <property type="entry name" value="Dockerin domain"/>
    <property type="match status" value="1"/>
</dbReference>
<dbReference type="InterPro" id="IPR016134">
    <property type="entry name" value="Dockerin_dom"/>
</dbReference>
<organism evidence="4 5">
    <name type="scientific">Methanolobus vulcani</name>
    <dbReference type="NCBI Taxonomy" id="38026"/>
    <lineage>
        <taxon>Archaea</taxon>
        <taxon>Methanobacteriati</taxon>
        <taxon>Methanobacteriota</taxon>
        <taxon>Stenosarchaea group</taxon>
        <taxon>Methanomicrobia</taxon>
        <taxon>Methanosarcinales</taxon>
        <taxon>Methanosarcinaceae</taxon>
        <taxon>Methanolobus</taxon>
    </lineage>
</organism>